<sequence length="92" mass="10374">MGWISGLARLINKKYVVLASNKASKEKGFTEGVIYARVLTPGSHKGCLAHVMLKTQTAQLDRPAEDKIREWIPVEGYEELFVQFTLTIPQKK</sequence>
<accession>A0A0H3J9K9</accession>
<dbReference type="AlphaFoldDB" id="A0A0H3J9K9"/>
<dbReference type="EMBL" id="JPGY02000001">
    <property type="protein sequence ID" value="KRU11196.1"/>
    <property type="molecule type" value="Genomic_DNA"/>
</dbReference>
<evidence type="ECO:0000313" key="1">
    <source>
        <dbReference type="EMBL" id="AJA52796.1"/>
    </source>
</evidence>
<dbReference type="KEGG" id="cpae:CPAST_c27410"/>
<dbReference type="Proteomes" id="UP000028042">
    <property type="component" value="Unassembled WGS sequence"/>
</dbReference>
<evidence type="ECO:0000313" key="4">
    <source>
        <dbReference type="Proteomes" id="UP000030905"/>
    </source>
</evidence>
<reference evidence="2 3" key="3">
    <citation type="journal article" name="Genome Announc.">
        <title>Improved Draft Genome Sequence of Clostridium pasteurianum Strain ATCC 6013 (DSM 525) Using a Hybrid Next-Generation Sequencing Approach.</title>
        <authorList>
            <person name="Pyne M.E."/>
            <person name="Utturkar S."/>
            <person name="Brown S.D."/>
            <person name="Moo-Young M."/>
            <person name="Chung D.A."/>
            <person name="Chou C.P."/>
        </authorList>
    </citation>
    <scope>NUCLEOTIDE SEQUENCE [LARGE SCALE GENOMIC DNA]</scope>
    <source>
        <strain evidence="2 3">ATCC 6013</strain>
    </source>
</reference>
<dbReference type="KEGG" id="cpat:CLPA_c27410"/>
<dbReference type="eggNOG" id="ENOG5032UW0">
    <property type="taxonomic scope" value="Bacteria"/>
</dbReference>
<dbReference type="Proteomes" id="UP000030905">
    <property type="component" value="Chromosome"/>
</dbReference>
<evidence type="ECO:0000313" key="2">
    <source>
        <dbReference type="EMBL" id="KRU11196.1"/>
    </source>
</evidence>
<dbReference type="PATRIC" id="fig|1262449.3.peg.1186"/>
<gene>
    <name evidence="1" type="ORF">CLPA_c27410</name>
    <name evidence="2" type="ORF">CP6013_00443</name>
</gene>
<evidence type="ECO:0000313" key="3">
    <source>
        <dbReference type="Proteomes" id="UP000028042"/>
    </source>
</evidence>
<keyword evidence="4" id="KW-1185">Reference proteome</keyword>
<dbReference type="GeneID" id="93074867"/>
<organism evidence="1 4">
    <name type="scientific">Clostridium pasteurianum DSM 525 = ATCC 6013</name>
    <dbReference type="NCBI Taxonomy" id="1262449"/>
    <lineage>
        <taxon>Bacteria</taxon>
        <taxon>Bacillati</taxon>
        <taxon>Bacillota</taxon>
        <taxon>Clostridia</taxon>
        <taxon>Eubacteriales</taxon>
        <taxon>Clostridiaceae</taxon>
        <taxon>Clostridium</taxon>
    </lineage>
</organism>
<name>A0A0H3J9K9_CLOPA</name>
<protein>
    <submittedName>
        <fullName evidence="1">Uncharacterized protein</fullName>
    </submittedName>
</protein>
<dbReference type="RefSeq" id="WP_003442765.1">
    <property type="nucleotide sequence ID" value="NZ_ANZB01000003.1"/>
</dbReference>
<reference evidence="2" key="2">
    <citation type="submission" date="2015-10" db="EMBL/GenBank/DDBJ databases">
        <title>Improved Draft Genome Sequence of Clostridium pasteurianum Strain ATCC 6013 (DSM 525) Using a Hybrid Next-Generation Sequencing Approach.</title>
        <authorList>
            <person name="Pyne M.E."/>
            <person name="Utturkar S.M."/>
            <person name="Brown S.D."/>
            <person name="Moo-Young M."/>
            <person name="Chung D.A."/>
            <person name="Chou P.C."/>
        </authorList>
    </citation>
    <scope>NUCLEOTIDE SEQUENCE</scope>
    <source>
        <strain evidence="2">ATCC 6013</strain>
    </source>
</reference>
<reference evidence="1 4" key="1">
    <citation type="journal article" date="2015" name="Genome Announc.">
        <title>Complete Genome Sequence of the Nitrogen-Fixing and Solvent-Producing Clostridium pasteurianum DSM 525.</title>
        <authorList>
            <person name="Poehlein A."/>
            <person name="Grosse-Honebrink A."/>
            <person name="Zhang Y."/>
            <person name="Minton N.P."/>
            <person name="Daniel R."/>
        </authorList>
    </citation>
    <scope>NUCLEOTIDE SEQUENCE [LARGE SCALE GENOMIC DNA]</scope>
    <source>
        <strain evidence="1">DSM 525</strain>
        <strain evidence="4">DSM 525 / ATCC 6013</strain>
    </source>
</reference>
<dbReference type="EMBL" id="CP009268">
    <property type="protein sequence ID" value="AJA52796.1"/>
    <property type="molecule type" value="Genomic_DNA"/>
</dbReference>
<proteinExistence type="predicted"/>